<keyword evidence="3" id="KW-1185">Reference proteome</keyword>
<keyword evidence="1" id="KW-1133">Transmembrane helix</keyword>
<dbReference type="EMBL" id="JAPFFI010000009">
    <property type="protein sequence ID" value="KAJ6380644.1"/>
    <property type="molecule type" value="Genomic_DNA"/>
</dbReference>
<keyword evidence="1" id="KW-0812">Transmembrane</keyword>
<protein>
    <submittedName>
        <fullName evidence="2">Uncharacterized protein</fullName>
    </submittedName>
</protein>
<feature type="transmembrane region" description="Helical" evidence="1">
    <location>
        <begin position="6"/>
        <end position="27"/>
    </location>
</feature>
<evidence type="ECO:0000256" key="1">
    <source>
        <dbReference type="SAM" id="Phobius"/>
    </source>
</evidence>
<evidence type="ECO:0000313" key="2">
    <source>
        <dbReference type="EMBL" id="KAJ6380644.1"/>
    </source>
</evidence>
<reference evidence="2" key="2">
    <citation type="journal article" date="2023" name="Int. J. Mol. Sci.">
        <title>De Novo Assembly and Annotation of 11 Diverse Shrub Willow (Salix) Genomes Reveals Novel Gene Organization in Sex-Linked Regions.</title>
        <authorList>
            <person name="Hyden B."/>
            <person name="Feng K."/>
            <person name="Yates T.B."/>
            <person name="Jawdy S."/>
            <person name="Cereghino C."/>
            <person name="Smart L.B."/>
            <person name="Muchero W."/>
        </authorList>
    </citation>
    <scope>NUCLEOTIDE SEQUENCE</scope>
    <source>
        <tissue evidence="2">Shoot tip</tissue>
    </source>
</reference>
<name>A0ABQ9B8V5_9ROSI</name>
<gene>
    <name evidence="2" type="ORF">OIU77_029526</name>
</gene>
<evidence type="ECO:0000313" key="3">
    <source>
        <dbReference type="Proteomes" id="UP001141253"/>
    </source>
</evidence>
<proteinExistence type="predicted"/>
<sequence length="56" mass="6043">MIKTIYRITVLSVLLSMLKLYVGLVFLRIKISCDTIIKAGAVAGNSTISLQGCESP</sequence>
<comment type="caution">
    <text evidence="2">The sequence shown here is derived from an EMBL/GenBank/DDBJ whole genome shotgun (WGS) entry which is preliminary data.</text>
</comment>
<accession>A0ABQ9B8V5</accession>
<dbReference type="Proteomes" id="UP001141253">
    <property type="component" value="Chromosome 6"/>
</dbReference>
<reference evidence="2" key="1">
    <citation type="submission" date="2022-10" db="EMBL/GenBank/DDBJ databases">
        <authorList>
            <person name="Hyden B.L."/>
            <person name="Feng K."/>
            <person name="Yates T."/>
            <person name="Jawdy S."/>
            <person name="Smart L.B."/>
            <person name="Muchero W."/>
        </authorList>
    </citation>
    <scope>NUCLEOTIDE SEQUENCE</scope>
    <source>
        <tissue evidence="2">Shoot tip</tissue>
    </source>
</reference>
<keyword evidence="1" id="KW-0472">Membrane</keyword>
<organism evidence="2 3">
    <name type="scientific">Salix suchowensis</name>
    <dbReference type="NCBI Taxonomy" id="1278906"/>
    <lineage>
        <taxon>Eukaryota</taxon>
        <taxon>Viridiplantae</taxon>
        <taxon>Streptophyta</taxon>
        <taxon>Embryophyta</taxon>
        <taxon>Tracheophyta</taxon>
        <taxon>Spermatophyta</taxon>
        <taxon>Magnoliopsida</taxon>
        <taxon>eudicotyledons</taxon>
        <taxon>Gunneridae</taxon>
        <taxon>Pentapetalae</taxon>
        <taxon>rosids</taxon>
        <taxon>fabids</taxon>
        <taxon>Malpighiales</taxon>
        <taxon>Salicaceae</taxon>
        <taxon>Saliceae</taxon>
        <taxon>Salix</taxon>
    </lineage>
</organism>